<keyword evidence="1" id="KW-0472">Membrane</keyword>
<evidence type="ECO:0000256" key="1">
    <source>
        <dbReference type="SAM" id="Phobius"/>
    </source>
</evidence>
<proteinExistence type="predicted"/>
<accession>A0A1G1ZP78</accession>
<sequence length="128" mass="14957">MSRYPLIRKIYLYLFSAIGLVLVVIGIARLVTLGLKVYIFTQADVYIQYPASRPKFAPAEGPDGVVQQFIEPTKEELEEFDRKQRISNRQREAAESFGFIIVGLPLYLYHWYVIRRDKKEEINQRSLS</sequence>
<dbReference type="AlphaFoldDB" id="A0A1G1ZP78"/>
<keyword evidence="1" id="KW-1133">Transmembrane helix</keyword>
<evidence type="ECO:0008006" key="4">
    <source>
        <dbReference type="Google" id="ProtNLM"/>
    </source>
</evidence>
<evidence type="ECO:0000313" key="2">
    <source>
        <dbReference type="EMBL" id="OGY66321.1"/>
    </source>
</evidence>
<feature type="transmembrane region" description="Helical" evidence="1">
    <location>
        <begin position="97"/>
        <end position="114"/>
    </location>
</feature>
<evidence type="ECO:0000313" key="3">
    <source>
        <dbReference type="Proteomes" id="UP000177942"/>
    </source>
</evidence>
<dbReference type="EMBL" id="MHJJ01000002">
    <property type="protein sequence ID" value="OGY66321.1"/>
    <property type="molecule type" value="Genomic_DNA"/>
</dbReference>
<dbReference type="STRING" id="1798407.A3A16_00210"/>
<organism evidence="2 3">
    <name type="scientific">Candidatus Harrisonbacteria bacterium RIFCSPLOWO2_01_FULL_44_18</name>
    <dbReference type="NCBI Taxonomy" id="1798407"/>
    <lineage>
        <taxon>Bacteria</taxon>
        <taxon>Candidatus Harrisoniibacteriota</taxon>
    </lineage>
</organism>
<reference evidence="2 3" key="1">
    <citation type="journal article" date="2016" name="Nat. Commun.">
        <title>Thousands of microbial genomes shed light on interconnected biogeochemical processes in an aquifer system.</title>
        <authorList>
            <person name="Anantharaman K."/>
            <person name="Brown C.T."/>
            <person name="Hug L.A."/>
            <person name="Sharon I."/>
            <person name="Castelle C.J."/>
            <person name="Probst A.J."/>
            <person name="Thomas B.C."/>
            <person name="Singh A."/>
            <person name="Wilkins M.J."/>
            <person name="Karaoz U."/>
            <person name="Brodie E.L."/>
            <person name="Williams K.H."/>
            <person name="Hubbard S.S."/>
            <person name="Banfield J.F."/>
        </authorList>
    </citation>
    <scope>NUCLEOTIDE SEQUENCE [LARGE SCALE GENOMIC DNA]</scope>
</reference>
<dbReference type="Proteomes" id="UP000177942">
    <property type="component" value="Unassembled WGS sequence"/>
</dbReference>
<gene>
    <name evidence="2" type="ORF">A3A16_00210</name>
</gene>
<name>A0A1G1ZP78_9BACT</name>
<protein>
    <recommendedName>
        <fullName evidence="4">DUF5671 domain-containing protein</fullName>
    </recommendedName>
</protein>
<keyword evidence="1" id="KW-0812">Transmembrane</keyword>
<feature type="transmembrane region" description="Helical" evidence="1">
    <location>
        <begin position="12"/>
        <end position="31"/>
    </location>
</feature>
<comment type="caution">
    <text evidence="2">The sequence shown here is derived from an EMBL/GenBank/DDBJ whole genome shotgun (WGS) entry which is preliminary data.</text>
</comment>